<evidence type="ECO:0000256" key="1">
    <source>
        <dbReference type="ARBA" id="ARBA00004141"/>
    </source>
</evidence>
<dbReference type="EMBL" id="PUHQ01000046">
    <property type="protein sequence ID" value="KAG0660265.1"/>
    <property type="molecule type" value="Genomic_DNA"/>
</dbReference>
<dbReference type="GO" id="GO:0005739">
    <property type="term" value="C:mitochondrion"/>
    <property type="evidence" value="ECO:0007669"/>
    <property type="project" value="TreeGrafter"/>
</dbReference>
<reference evidence="12 13" key="1">
    <citation type="submission" date="2020-11" db="EMBL/GenBank/DDBJ databases">
        <title>Kefir isolates.</title>
        <authorList>
            <person name="Marcisauskas S."/>
            <person name="Kim Y."/>
            <person name="Blasche S."/>
        </authorList>
    </citation>
    <scope>NUCLEOTIDE SEQUENCE [LARGE SCALE GENOMIC DNA]</scope>
    <source>
        <strain evidence="12 13">KR</strain>
    </source>
</reference>
<feature type="region of interest" description="Disordered" evidence="10">
    <location>
        <begin position="51"/>
        <end position="81"/>
    </location>
</feature>
<protein>
    <recommendedName>
        <fullName evidence="3">Protoheme IX farnesyltransferase, mitochondrial</fullName>
    </recommendedName>
    <alternativeName>
        <fullName evidence="9">Heme O synthase</fullName>
    </alternativeName>
</protein>
<keyword evidence="8 11" id="KW-0472">Membrane</keyword>
<dbReference type="PANTHER" id="PTHR43448">
    <property type="entry name" value="PROTOHEME IX FARNESYLTRANSFERASE, MITOCHONDRIAL"/>
    <property type="match status" value="1"/>
</dbReference>
<keyword evidence="5 11" id="KW-0812">Transmembrane</keyword>
<evidence type="ECO:0000256" key="2">
    <source>
        <dbReference type="ARBA" id="ARBA00005985"/>
    </source>
</evidence>
<dbReference type="PROSITE" id="PS00943">
    <property type="entry name" value="UBIA"/>
    <property type="match status" value="1"/>
</dbReference>
<gene>
    <name evidence="12" type="primary">COX10</name>
    <name evidence="12" type="ORF">C6P46_004719</name>
</gene>
<dbReference type="InterPro" id="IPR044878">
    <property type="entry name" value="UbiA_sf"/>
</dbReference>
<feature type="transmembrane region" description="Helical" evidence="11">
    <location>
        <begin position="364"/>
        <end position="385"/>
    </location>
</feature>
<dbReference type="PANTHER" id="PTHR43448:SF2">
    <property type="entry name" value="PROTOHEME IX FARNESYLTRANSFERASE, MITOCHONDRIAL"/>
    <property type="match status" value="1"/>
</dbReference>
<feature type="transmembrane region" description="Helical" evidence="11">
    <location>
        <begin position="422"/>
        <end position="440"/>
    </location>
</feature>
<comment type="caution">
    <text evidence="12">The sequence shown here is derived from an EMBL/GenBank/DDBJ whole genome shotgun (WGS) entry which is preliminary data.</text>
</comment>
<feature type="transmembrane region" description="Helical" evidence="11">
    <location>
        <begin position="391"/>
        <end position="410"/>
    </location>
</feature>
<feature type="transmembrane region" description="Helical" evidence="11">
    <location>
        <begin position="237"/>
        <end position="258"/>
    </location>
</feature>
<dbReference type="InterPro" id="IPR030470">
    <property type="entry name" value="UbiA_prenylTrfase_CS"/>
</dbReference>
<keyword evidence="6 11" id="KW-1133">Transmembrane helix</keyword>
<feature type="transmembrane region" description="Helical" evidence="11">
    <location>
        <begin position="320"/>
        <end position="343"/>
    </location>
</feature>
<dbReference type="AlphaFoldDB" id="A0A9P7B5R9"/>
<dbReference type="InterPro" id="IPR006369">
    <property type="entry name" value="Protohaem_IX_farnesylTrfase"/>
</dbReference>
<accession>A0A9P7B5R9</accession>
<evidence type="ECO:0000256" key="11">
    <source>
        <dbReference type="SAM" id="Phobius"/>
    </source>
</evidence>
<evidence type="ECO:0000313" key="13">
    <source>
        <dbReference type="Proteomes" id="UP000777482"/>
    </source>
</evidence>
<evidence type="ECO:0000313" key="12">
    <source>
        <dbReference type="EMBL" id="KAG0660265.1"/>
    </source>
</evidence>
<organism evidence="12 13">
    <name type="scientific">Rhodotorula mucilaginosa</name>
    <name type="common">Yeast</name>
    <name type="synonym">Rhodotorula rubra</name>
    <dbReference type="NCBI Taxonomy" id="5537"/>
    <lineage>
        <taxon>Eukaryota</taxon>
        <taxon>Fungi</taxon>
        <taxon>Dikarya</taxon>
        <taxon>Basidiomycota</taxon>
        <taxon>Pucciniomycotina</taxon>
        <taxon>Microbotryomycetes</taxon>
        <taxon>Sporidiobolales</taxon>
        <taxon>Sporidiobolaceae</taxon>
        <taxon>Rhodotorula</taxon>
    </lineage>
</organism>
<dbReference type="Gene3D" id="1.10.357.140">
    <property type="entry name" value="UbiA prenyltransferase"/>
    <property type="match status" value="1"/>
</dbReference>
<dbReference type="GO" id="GO:0006784">
    <property type="term" value="P:heme A biosynthetic process"/>
    <property type="evidence" value="ECO:0007669"/>
    <property type="project" value="TreeGrafter"/>
</dbReference>
<name>A0A9P7B5R9_RHOMI</name>
<keyword evidence="4" id="KW-0808">Transferase</keyword>
<evidence type="ECO:0000256" key="5">
    <source>
        <dbReference type="ARBA" id="ARBA00022692"/>
    </source>
</evidence>
<comment type="similarity">
    <text evidence="2">Belongs to the UbiA prenyltransferase family.</text>
</comment>
<evidence type="ECO:0000256" key="10">
    <source>
        <dbReference type="SAM" id="MobiDB-lite"/>
    </source>
</evidence>
<dbReference type="OrthoDB" id="5211at2759"/>
<evidence type="ECO:0000256" key="8">
    <source>
        <dbReference type="ARBA" id="ARBA00023136"/>
    </source>
</evidence>
<sequence>MLSRLRLRTRAGDHCARCWATLGARPPLARFYSPPPPPPVYAHEDLLLPSSTTKQSSSRRVTEEEPPLLPPSTSPLVPLSSEIPTPLPSSVLSNGLPNPAIRWRPSRQTSIQDDVQLYKQLGKFKLSSLVVLTTMAGYAICPVDPGTTHAAMDAFAQSLAAAGSSTPADAVTAAIPPAADGALGSSPANNLTLSVLLPTTVGTTLCAFSAASFNQLIEAPYDAQMARTRNRPLPKRAVTPLHAATYGALTGTVGLATLYAINPLSAALGLATIALYCPLYTISKRHTVYNTWIGSLVGAIPPLIGWAACTASIDPISQPGAWALFGVMFAWQFPHFMSLAHTLRSSYASSGYRMLAVLDPPKNALVSLRYSLALIPLCSIGFPYLGLTTMAFSYLSLVPNGILAVAAYRFWKRREDKRAKELFWASLVHLPVVLSLVLVTKKSLWTSSSEDPDATEEKQVVDDVVSQPPPPLRPTPVAPATA</sequence>
<keyword evidence="13" id="KW-1185">Reference proteome</keyword>
<evidence type="ECO:0000256" key="9">
    <source>
        <dbReference type="ARBA" id="ARBA00030253"/>
    </source>
</evidence>
<feature type="transmembrane region" description="Helical" evidence="11">
    <location>
        <begin position="264"/>
        <end position="282"/>
    </location>
</feature>
<dbReference type="CDD" id="cd13957">
    <property type="entry name" value="PT_UbiA_Cox10"/>
    <property type="match status" value="1"/>
</dbReference>
<dbReference type="HAMAP" id="MF_00154">
    <property type="entry name" value="CyoE_CtaB"/>
    <property type="match status" value="1"/>
</dbReference>
<dbReference type="InterPro" id="IPR000537">
    <property type="entry name" value="UbiA_prenyltransferase"/>
</dbReference>
<dbReference type="GO" id="GO:0016020">
    <property type="term" value="C:membrane"/>
    <property type="evidence" value="ECO:0007669"/>
    <property type="project" value="UniProtKB-SubCell"/>
</dbReference>
<evidence type="ECO:0000256" key="3">
    <source>
        <dbReference type="ARBA" id="ARBA00016335"/>
    </source>
</evidence>
<dbReference type="GO" id="GO:0008495">
    <property type="term" value="F:protoheme IX farnesyltransferase activity"/>
    <property type="evidence" value="ECO:0007669"/>
    <property type="project" value="InterPro"/>
</dbReference>
<evidence type="ECO:0000256" key="4">
    <source>
        <dbReference type="ARBA" id="ARBA00022679"/>
    </source>
</evidence>
<evidence type="ECO:0000256" key="7">
    <source>
        <dbReference type="ARBA" id="ARBA00023133"/>
    </source>
</evidence>
<feature type="region of interest" description="Disordered" evidence="10">
    <location>
        <begin position="446"/>
        <end position="482"/>
    </location>
</feature>
<feature type="transmembrane region" description="Helical" evidence="11">
    <location>
        <begin position="289"/>
        <end position="308"/>
    </location>
</feature>
<dbReference type="NCBIfam" id="TIGR01473">
    <property type="entry name" value="cyoE_ctaB"/>
    <property type="match status" value="1"/>
</dbReference>
<feature type="compositionally biased region" description="Pro residues" evidence="10">
    <location>
        <begin position="467"/>
        <end position="482"/>
    </location>
</feature>
<dbReference type="Proteomes" id="UP000777482">
    <property type="component" value="Unassembled WGS sequence"/>
</dbReference>
<keyword evidence="7" id="KW-0350">Heme biosynthesis</keyword>
<comment type="subcellular location">
    <subcellularLocation>
        <location evidence="1">Membrane</location>
        <topology evidence="1">Multi-pass membrane protein</topology>
    </subcellularLocation>
</comment>
<evidence type="ECO:0000256" key="6">
    <source>
        <dbReference type="ARBA" id="ARBA00022989"/>
    </source>
</evidence>
<proteinExistence type="inferred from homology"/>
<dbReference type="Pfam" id="PF01040">
    <property type="entry name" value="UbiA"/>
    <property type="match status" value="1"/>
</dbReference>